<keyword evidence="5 6" id="KW-0472">Membrane</keyword>
<evidence type="ECO:0000256" key="3">
    <source>
        <dbReference type="ARBA" id="ARBA00022692"/>
    </source>
</evidence>
<evidence type="ECO:0000313" key="7">
    <source>
        <dbReference type="EMBL" id="MBB6341799.1"/>
    </source>
</evidence>
<dbReference type="RefSeq" id="WP_184682817.1">
    <property type="nucleotide sequence ID" value="NZ_JACHLL010000003.1"/>
</dbReference>
<feature type="transmembrane region" description="Helical" evidence="6">
    <location>
        <begin position="348"/>
        <end position="371"/>
    </location>
</feature>
<protein>
    <submittedName>
        <fullName evidence="7">O-antigen/teichoic acid export membrane protein</fullName>
    </submittedName>
</protein>
<sequence>MKNSFNWGFALSFVGKLVYALASFVQIPLFSHLLGRESVGLVGFFSSLQVVIMLLEAGMSSALIRQIAFYKGSFRKGYTRGVRYLDSLLISNLIAASLLGMLIALILYGLSPLLASQWLTSSQLPVSDLSGAIALMGAFIGLNFPVFLLQAALQGHERHLALNALYIVYSLVRVFGVAFYIWLSDGGIVDLFLGFLIVQLAYLALLLWGYFLRPQPFFGFRPGTAYLQRSLAFSVKVLALSASSAVILQYDKLYLSAALPLAEFSDYAVASALAGGAYIFSSALQAVLFPRFSMLMAQGDRREISRIFVFSVWGGALLVTGLASWSAFHVAIPLRMILPDDLAAPVGGLLPVLFLGSLLQSIQCIPFAMLLASGRLRFVSVMNWVAVPLLLLAVPLLYGWQGVPGVAWVWLVYNLCTLVLLYRYVLSSDLIIWRCRIQGAVCLLLYALCCLLFSGLFSLYDPAALGEVRALLMAALPLSLMGGMAVLMTVFVHKKGYLQ</sequence>
<dbReference type="InterPro" id="IPR050833">
    <property type="entry name" value="Poly_Biosynth_Transport"/>
</dbReference>
<evidence type="ECO:0000256" key="4">
    <source>
        <dbReference type="ARBA" id="ARBA00022989"/>
    </source>
</evidence>
<evidence type="ECO:0000256" key="2">
    <source>
        <dbReference type="ARBA" id="ARBA00022475"/>
    </source>
</evidence>
<feature type="transmembrane region" description="Helical" evidence="6">
    <location>
        <begin position="85"/>
        <end position="109"/>
    </location>
</feature>
<feature type="transmembrane region" description="Helical" evidence="6">
    <location>
        <begin position="188"/>
        <end position="211"/>
    </location>
</feature>
<feature type="transmembrane region" description="Helical" evidence="6">
    <location>
        <begin position="231"/>
        <end position="248"/>
    </location>
</feature>
<dbReference type="GO" id="GO:0005886">
    <property type="term" value="C:plasma membrane"/>
    <property type="evidence" value="ECO:0007669"/>
    <property type="project" value="UniProtKB-SubCell"/>
</dbReference>
<accession>A0A7X0BRZ0</accession>
<gene>
    <name evidence="7" type="ORF">HNP49_001967</name>
</gene>
<feature type="transmembrane region" description="Helical" evidence="6">
    <location>
        <begin position="7"/>
        <end position="29"/>
    </location>
</feature>
<feature type="transmembrane region" description="Helical" evidence="6">
    <location>
        <begin position="41"/>
        <end position="64"/>
    </location>
</feature>
<feature type="transmembrane region" description="Helical" evidence="6">
    <location>
        <begin position="471"/>
        <end position="492"/>
    </location>
</feature>
<feature type="transmembrane region" description="Helical" evidence="6">
    <location>
        <begin position="160"/>
        <end position="182"/>
    </location>
</feature>
<keyword evidence="3 6" id="KW-0812">Transmembrane</keyword>
<proteinExistence type="predicted"/>
<organism evidence="7 8">
    <name type="scientific">Pseudomonas fluvialis</name>
    <dbReference type="NCBI Taxonomy" id="1793966"/>
    <lineage>
        <taxon>Bacteria</taxon>
        <taxon>Pseudomonadati</taxon>
        <taxon>Pseudomonadota</taxon>
        <taxon>Gammaproteobacteria</taxon>
        <taxon>Pseudomonadales</taxon>
        <taxon>Pseudomonadaceae</taxon>
        <taxon>Pseudomonas</taxon>
    </lineage>
</organism>
<dbReference type="Proteomes" id="UP000557193">
    <property type="component" value="Unassembled WGS sequence"/>
</dbReference>
<keyword evidence="8" id="KW-1185">Reference proteome</keyword>
<evidence type="ECO:0000256" key="1">
    <source>
        <dbReference type="ARBA" id="ARBA00004651"/>
    </source>
</evidence>
<keyword evidence="2" id="KW-1003">Cell membrane</keyword>
<dbReference type="EMBL" id="JACHLL010000003">
    <property type="protein sequence ID" value="MBB6341799.1"/>
    <property type="molecule type" value="Genomic_DNA"/>
</dbReference>
<evidence type="ECO:0000256" key="5">
    <source>
        <dbReference type="ARBA" id="ARBA00023136"/>
    </source>
</evidence>
<comment type="caution">
    <text evidence="7">The sequence shown here is derived from an EMBL/GenBank/DDBJ whole genome shotgun (WGS) entry which is preliminary data.</text>
</comment>
<evidence type="ECO:0000256" key="6">
    <source>
        <dbReference type="SAM" id="Phobius"/>
    </source>
</evidence>
<dbReference type="PANTHER" id="PTHR30250">
    <property type="entry name" value="PST FAMILY PREDICTED COLANIC ACID TRANSPORTER"/>
    <property type="match status" value="1"/>
</dbReference>
<feature type="transmembrane region" description="Helical" evidence="6">
    <location>
        <begin position="378"/>
        <end position="400"/>
    </location>
</feature>
<dbReference type="PANTHER" id="PTHR30250:SF26">
    <property type="entry name" value="PSMA PROTEIN"/>
    <property type="match status" value="1"/>
</dbReference>
<feature type="transmembrane region" description="Helical" evidence="6">
    <location>
        <begin position="308"/>
        <end position="328"/>
    </location>
</feature>
<name>A0A7X0BRZ0_9PSED</name>
<keyword evidence="4 6" id="KW-1133">Transmembrane helix</keyword>
<feature type="transmembrane region" description="Helical" evidence="6">
    <location>
        <begin position="406"/>
        <end position="425"/>
    </location>
</feature>
<comment type="subcellular location">
    <subcellularLocation>
        <location evidence="1">Cell membrane</location>
        <topology evidence="1">Multi-pass membrane protein</topology>
    </subcellularLocation>
</comment>
<dbReference type="AlphaFoldDB" id="A0A7X0BRZ0"/>
<evidence type="ECO:0000313" key="8">
    <source>
        <dbReference type="Proteomes" id="UP000557193"/>
    </source>
</evidence>
<feature type="transmembrane region" description="Helical" evidence="6">
    <location>
        <begin position="268"/>
        <end position="288"/>
    </location>
</feature>
<reference evidence="7 8" key="1">
    <citation type="submission" date="2020-08" db="EMBL/GenBank/DDBJ databases">
        <title>Functional genomics of gut bacteria from endangered species of beetles.</title>
        <authorList>
            <person name="Carlos-Shanley C."/>
        </authorList>
    </citation>
    <scope>NUCLEOTIDE SEQUENCE [LARGE SCALE GENOMIC DNA]</scope>
    <source>
        <strain evidence="7 8">S00202</strain>
    </source>
</reference>
<feature type="transmembrane region" description="Helical" evidence="6">
    <location>
        <begin position="437"/>
        <end position="459"/>
    </location>
</feature>
<feature type="transmembrane region" description="Helical" evidence="6">
    <location>
        <begin position="129"/>
        <end position="148"/>
    </location>
</feature>